<evidence type="ECO:0000256" key="2">
    <source>
        <dbReference type="ARBA" id="ARBA00022540"/>
    </source>
</evidence>
<dbReference type="CDD" id="cd01887">
    <property type="entry name" value="IF2_eIF5B"/>
    <property type="match status" value="1"/>
</dbReference>
<comment type="caution">
    <text evidence="8">The sequence shown here is derived from an EMBL/GenBank/DDBJ whole genome shotgun (WGS) entry which is preliminary data.</text>
</comment>
<dbReference type="InterPro" id="IPR027417">
    <property type="entry name" value="P-loop_NTPase"/>
</dbReference>
<dbReference type="SUPFAM" id="SSF52540">
    <property type="entry name" value="P-loop containing nucleoside triphosphate hydrolases"/>
    <property type="match status" value="1"/>
</dbReference>
<evidence type="ECO:0000313" key="8">
    <source>
        <dbReference type="EMBL" id="OGC85935.1"/>
    </source>
</evidence>
<dbReference type="STRING" id="1797245.A2949_01130"/>
<name>A0A1F4XW54_9BACT</name>
<dbReference type="PRINTS" id="PR00315">
    <property type="entry name" value="ELONGATNFCT"/>
</dbReference>
<gene>
    <name evidence="8" type="ORF">A2949_01130</name>
</gene>
<reference evidence="8 9" key="1">
    <citation type="journal article" date="2016" name="Nat. Commun.">
        <title>Thousands of microbial genomes shed light on interconnected biogeochemical processes in an aquifer system.</title>
        <authorList>
            <person name="Anantharaman K."/>
            <person name="Brown C.T."/>
            <person name="Hug L.A."/>
            <person name="Sharon I."/>
            <person name="Castelle C.J."/>
            <person name="Probst A.J."/>
            <person name="Thomas B.C."/>
            <person name="Singh A."/>
            <person name="Wilkins M.J."/>
            <person name="Karaoz U."/>
            <person name="Brodie E.L."/>
            <person name="Williams K.H."/>
            <person name="Hubbard S.S."/>
            <person name="Banfield J.F."/>
        </authorList>
    </citation>
    <scope>NUCLEOTIDE SEQUENCE [LARGE SCALE GENOMIC DNA]</scope>
</reference>
<evidence type="ECO:0000256" key="6">
    <source>
        <dbReference type="SAM" id="MobiDB-lite"/>
    </source>
</evidence>
<proteinExistence type="inferred from homology"/>
<dbReference type="GO" id="GO:0003924">
    <property type="term" value="F:GTPase activity"/>
    <property type="evidence" value="ECO:0007669"/>
    <property type="project" value="InterPro"/>
</dbReference>
<protein>
    <recommendedName>
        <fullName evidence="7">Tr-type G domain-containing protein</fullName>
    </recommendedName>
</protein>
<dbReference type="AlphaFoldDB" id="A0A1F4XW54"/>
<keyword evidence="2" id="KW-0396">Initiation factor</keyword>
<evidence type="ECO:0000256" key="5">
    <source>
        <dbReference type="ARBA" id="ARBA00023134"/>
    </source>
</evidence>
<keyword evidence="4" id="KW-0648">Protein biosynthesis</keyword>
<dbReference type="InterPro" id="IPR053905">
    <property type="entry name" value="EF-G-like_DII"/>
</dbReference>
<dbReference type="GO" id="GO:0005737">
    <property type="term" value="C:cytoplasm"/>
    <property type="evidence" value="ECO:0007669"/>
    <property type="project" value="TreeGrafter"/>
</dbReference>
<dbReference type="InterPro" id="IPR005225">
    <property type="entry name" value="Small_GTP-bd"/>
</dbReference>
<dbReference type="GO" id="GO:0003743">
    <property type="term" value="F:translation initiation factor activity"/>
    <property type="evidence" value="ECO:0007669"/>
    <property type="project" value="UniProtKB-KW"/>
</dbReference>
<evidence type="ECO:0000313" key="9">
    <source>
        <dbReference type="Proteomes" id="UP000178585"/>
    </source>
</evidence>
<dbReference type="Gene3D" id="2.40.30.10">
    <property type="entry name" value="Translation factors"/>
    <property type="match status" value="2"/>
</dbReference>
<dbReference type="Pfam" id="PF22042">
    <property type="entry name" value="EF-G_D2"/>
    <property type="match status" value="1"/>
</dbReference>
<feature type="domain" description="Tr-type G" evidence="7">
    <location>
        <begin position="16"/>
        <end position="193"/>
    </location>
</feature>
<organism evidence="8 9">
    <name type="scientific">Candidatus Adlerbacteria bacterium RIFCSPLOWO2_01_FULL_54_21b</name>
    <dbReference type="NCBI Taxonomy" id="1797245"/>
    <lineage>
        <taxon>Bacteria</taxon>
        <taxon>Candidatus Adleribacteriota</taxon>
    </lineage>
</organism>
<keyword evidence="5" id="KW-0342">GTP-binding</keyword>
<dbReference type="SUPFAM" id="SSF50447">
    <property type="entry name" value="Translation proteins"/>
    <property type="match status" value="2"/>
</dbReference>
<accession>A0A1F4XW54</accession>
<evidence type="ECO:0000256" key="1">
    <source>
        <dbReference type="ARBA" id="ARBA00007733"/>
    </source>
</evidence>
<dbReference type="Pfam" id="PF11987">
    <property type="entry name" value="IF-2"/>
    <property type="match status" value="1"/>
</dbReference>
<evidence type="ECO:0000256" key="4">
    <source>
        <dbReference type="ARBA" id="ARBA00022917"/>
    </source>
</evidence>
<dbReference type="FunFam" id="3.40.50.10050:FF:000001">
    <property type="entry name" value="Translation initiation factor IF-2"/>
    <property type="match status" value="1"/>
</dbReference>
<evidence type="ECO:0000259" key="7">
    <source>
        <dbReference type="PROSITE" id="PS51722"/>
    </source>
</evidence>
<dbReference type="PANTHER" id="PTHR43381:SF4">
    <property type="entry name" value="EUKARYOTIC TRANSLATION INITIATION FACTOR 5B"/>
    <property type="match status" value="1"/>
</dbReference>
<dbReference type="GO" id="GO:0005525">
    <property type="term" value="F:GTP binding"/>
    <property type="evidence" value="ECO:0007669"/>
    <property type="project" value="UniProtKB-KW"/>
</dbReference>
<dbReference type="InterPro" id="IPR023115">
    <property type="entry name" value="TIF_IF2_dom3"/>
</dbReference>
<dbReference type="InterPro" id="IPR000795">
    <property type="entry name" value="T_Tr_GTP-bd_dom"/>
</dbReference>
<dbReference type="InterPro" id="IPR009000">
    <property type="entry name" value="Transl_B-barrel_sf"/>
</dbReference>
<dbReference type="InterPro" id="IPR036925">
    <property type="entry name" value="TIF_IF2_dom3_sf"/>
</dbReference>
<dbReference type="SUPFAM" id="SSF52156">
    <property type="entry name" value="Initiation factor IF2/eIF5b, domain 3"/>
    <property type="match status" value="1"/>
</dbReference>
<dbReference type="FunFam" id="3.40.50.300:FF:000019">
    <property type="entry name" value="Translation initiation factor IF-2"/>
    <property type="match status" value="1"/>
</dbReference>
<keyword evidence="3" id="KW-0547">Nucleotide-binding</keyword>
<evidence type="ECO:0000256" key="3">
    <source>
        <dbReference type="ARBA" id="ARBA00022741"/>
    </source>
</evidence>
<comment type="similarity">
    <text evidence="1">Belongs to the TRAFAC class translation factor GTPase superfamily. Classic translation factor GTPase family. IF-2 subfamily.</text>
</comment>
<dbReference type="InterPro" id="IPR015760">
    <property type="entry name" value="TIF_IF2"/>
</dbReference>
<dbReference type="PROSITE" id="PS51722">
    <property type="entry name" value="G_TR_2"/>
    <property type="match status" value="1"/>
</dbReference>
<dbReference type="Proteomes" id="UP000178585">
    <property type="component" value="Unassembled WGS sequence"/>
</dbReference>
<dbReference type="Gene3D" id="3.40.50.300">
    <property type="entry name" value="P-loop containing nucleotide triphosphate hydrolases"/>
    <property type="match status" value="1"/>
</dbReference>
<dbReference type="PANTHER" id="PTHR43381">
    <property type="entry name" value="TRANSLATION INITIATION FACTOR IF-2-RELATED"/>
    <property type="match status" value="1"/>
</dbReference>
<feature type="region of interest" description="Disordered" evidence="6">
    <location>
        <begin position="286"/>
        <end position="309"/>
    </location>
</feature>
<dbReference type="Pfam" id="PF00009">
    <property type="entry name" value="GTP_EFTU"/>
    <property type="match status" value="1"/>
</dbReference>
<dbReference type="Gene3D" id="3.40.50.10050">
    <property type="entry name" value="Translation initiation factor IF- 2, domain 3"/>
    <property type="match status" value="1"/>
</dbReference>
<sequence>MDTTKKNISSATSEAHRPPVVAVVGHIDHGKSTLLDYIRNTKVVEQERGGITQHLSAYEAVHTPQAGGEPRHITFLDTPGHEAFKAMRARGLEAADIAILAVSSEEGVKPQTLEALKLIAEQGLPYIVAFTKIDKPGSTIEKAKMSLLEHQIFLEGMGGDVPWIGVSSKTGEGVSELLDLILLAAELNGLSSDSSQPGQGLVIEAHIDPKRGSTATLIVRSGSVRSGEYVVVGSATAPVRIMENFAGVPIKEAPPGSPVRIVGFSELPTVGMQFVSVKNKKEAEALAGQSRVSHSESRAPAVQTEPEGEAAEEVEKVILPLIIKTDVSGSGEAVMHEIKKLPQDPRIELHVIAHTVGAVSENDVRMVGGGKTPGVILGFNVKVEREAATMAERLGVEVATFDIIYKLAEWLKAEMEKRRPRQHTEVLSGNARVLKFFSAQKGRVIVGGRVEEGSLLVGKEVRIMRRDVEIGRGVILGLQSSKKEVREVASGSEFGAMIKTSCEPASNDRLELFETTYV</sequence>
<dbReference type="EMBL" id="MEWZ01000034">
    <property type="protein sequence ID" value="OGC85935.1"/>
    <property type="molecule type" value="Genomic_DNA"/>
</dbReference>
<dbReference type="NCBIfam" id="TIGR00231">
    <property type="entry name" value="small_GTP"/>
    <property type="match status" value="1"/>
</dbReference>